<dbReference type="GO" id="GO:0005634">
    <property type="term" value="C:nucleus"/>
    <property type="evidence" value="ECO:0007669"/>
    <property type="project" value="InterPro"/>
</dbReference>
<feature type="region of interest" description="Disordered" evidence="2">
    <location>
        <begin position="19"/>
        <end position="139"/>
    </location>
</feature>
<dbReference type="Proteomes" id="UP000314986">
    <property type="component" value="Unassembled WGS sequence"/>
</dbReference>
<feature type="compositionally biased region" description="Low complexity" evidence="2">
    <location>
        <begin position="69"/>
        <end position="92"/>
    </location>
</feature>
<feature type="compositionally biased region" description="Low complexity" evidence="2">
    <location>
        <begin position="105"/>
        <end position="121"/>
    </location>
</feature>
<keyword evidence="5" id="KW-1185">Reference proteome</keyword>
<dbReference type="InterPro" id="IPR009146">
    <property type="entry name" value="Groucho_enhance"/>
</dbReference>
<sequence length="139" mass="14935">MLFVLVFFLVGGSLTLEADREQSTSSLHSSNGEKPRNSADYPNHLKKKKTEESGSVNDYESDDDKSDDNLVVDVSNEEAASPHSSPSQSAAENGLDKLHVRRKNPLNSPTSLVSSSSTPPLKGKEPPGVSSPQPLPLHL</sequence>
<dbReference type="GO" id="GO:0090090">
    <property type="term" value="P:negative regulation of canonical Wnt signaling pathway"/>
    <property type="evidence" value="ECO:0007669"/>
    <property type="project" value="TreeGrafter"/>
</dbReference>
<dbReference type="GeneTree" id="ENSGT01030000234519"/>
<dbReference type="Ensembl" id="ENSCMIT00000014507.1">
    <property type="protein sequence ID" value="ENSCMIP00000014202.1"/>
    <property type="gene ID" value="ENSCMIG00000007062.1"/>
</dbReference>
<keyword evidence="3" id="KW-0732">Signal</keyword>
<evidence type="ECO:0000313" key="5">
    <source>
        <dbReference type="Proteomes" id="UP000314986"/>
    </source>
</evidence>
<dbReference type="STRING" id="7868.ENSCMIP00000014202"/>
<reference evidence="5" key="1">
    <citation type="journal article" date="2006" name="Science">
        <title>Ancient noncoding elements conserved in the human genome.</title>
        <authorList>
            <person name="Venkatesh B."/>
            <person name="Kirkness E.F."/>
            <person name="Loh Y.H."/>
            <person name="Halpern A.L."/>
            <person name="Lee A.P."/>
            <person name="Johnson J."/>
            <person name="Dandona N."/>
            <person name="Viswanathan L.D."/>
            <person name="Tay A."/>
            <person name="Venter J.C."/>
            <person name="Strausberg R.L."/>
            <person name="Brenner S."/>
        </authorList>
    </citation>
    <scope>NUCLEOTIDE SEQUENCE [LARGE SCALE GENOMIC DNA]</scope>
</reference>
<reference evidence="4" key="4">
    <citation type="submission" date="2025-08" db="UniProtKB">
        <authorList>
            <consortium name="Ensembl"/>
        </authorList>
    </citation>
    <scope>IDENTIFICATION</scope>
</reference>
<dbReference type="AlphaFoldDB" id="A0A4W3HGD9"/>
<evidence type="ECO:0000256" key="3">
    <source>
        <dbReference type="SAM" id="SignalP"/>
    </source>
</evidence>
<evidence type="ECO:0000256" key="2">
    <source>
        <dbReference type="SAM" id="MobiDB-lite"/>
    </source>
</evidence>
<evidence type="ECO:0000256" key="1">
    <source>
        <dbReference type="ARBA" id="ARBA00005969"/>
    </source>
</evidence>
<dbReference type="GO" id="GO:0005667">
    <property type="term" value="C:transcription regulator complex"/>
    <property type="evidence" value="ECO:0007669"/>
    <property type="project" value="TreeGrafter"/>
</dbReference>
<protein>
    <submittedName>
        <fullName evidence="4">Uncharacterized protein</fullName>
    </submittedName>
</protein>
<comment type="similarity">
    <text evidence="1">Belongs to the WD repeat Groucho/TLE family.</text>
</comment>
<evidence type="ECO:0000313" key="4">
    <source>
        <dbReference type="Ensembl" id="ENSCMIP00000014202.1"/>
    </source>
</evidence>
<dbReference type="GO" id="GO:0003714">
    <property type="term" value="F:transcription corepressor activity"/>
    <property type="evidence" value="ECO:0007669"/>
    <property type="project" value="TreeGrafter"/>
</dbReference>
<feature type="chain" id="PRO_5045629762" evidence="3">
    <location>
        <begin position="16"/>
        <end position="139"/>
    </location>
</feature>
<feature type="signal peptide" evidence="3">
    <location>
        <begin position="1"/>
        <end position="15"/>
    </location>
</feature>
<reference evidence="5" key="2">
    <citation type="journal article" date="2007" name="PLoS Biol.">
        <title>Survey sequencing and comparative analysis of the elephant shark (Callorhinchus milii) genome.</title>
        <authorList>
            <person name="Venkatesh B."/>
            <person name="Kirkness E.F."/>
            <person name="Loh Y.H."/>
            <person name="Halpern A.L."/>
            <person name="Lee A.P."/>
            <person name="Johnson J."/>
            <person name="Dandona N."/>
            <person name="Viswanathan L.D."/>
            <person name="Tay A."/>
            <person name="Venter J.C."/>
            <person name="Strausberg R.L."/>
            <person name="Brenner S."/>
        </authorList>
    </citation>
    <scope>NUCLEOTIDE SEQUENCE [LARGE SCALE GENOMIC DNA]</scope>
</reference>
<dbReference type="PANTHER" id="PTHR10814:SF33">
    <property type="entry name" value="TRANSDUCIN-LIKE ENHANCER PROTEIN 7"/>
    <property type="match status" value="1"/>
</dbReference>
<name>A0A4W3HGD9_CALMI</name>
<reference evidence="4" key="5">
    <citation type="submission" date="2025-09" db="UniProtKB">
        <authorList>
            <consortium name="Ensembl"/>
        </authorList>
    </citation>
    <scope>IDENTIFICATION</scope>
</reference>
<dbReference type="PANTHER" id="PTHR10814">
    <property type="entry name" value="TRANSDUCIN-LIKE ENHANCER PROTEIN"/>
    <property type="match status" value="1"/>
</dbReference>
<accession>A0A4W3HGD9</accession>
<dbReference type="InParanoid" id="A0A4W3HGD9"/>
<proteinExistence type="inferred from homology"/>
<organism evidence="4 5">
    <name type="scientific">Callorhinchus milii</name>
    <name type="common">Ghost shark</name>
    <dbReference type="NCBI Taxonomy" id="7868"/>
    <lineage>
        <taxon>Eukaryota</taxon>
        <taxon>Metazoa</taxon>
        <taxon>Chordata</taxon>
        <taxon>Craniata</taxon>
        <taxon>Vertebrata</taxon>
        <taxon>Chondrichthyes</taxon>
        <taxon>Holocephali</taxon>
        <taxon>Chimaeriformes</taxon>
        <taxon>Callorhinchidae</taxon>
        <taxon>Callorhinchus</taxon>
    </lineage>
</organism>
<reference evidence="5" key="3">
    <citation type="journal article" date="2014" name="Nature">
        <title>Elephant shark genome provides unique insights into gnathostome evolution.</title>
        <authorList>
            <consortium name="International Elephant Shark Genome Sequencing Consortium"/>
            <person name="Venkatesh B."/>
            <person name="Lee A.P."/>
            <person name="Ravi V."/>
            <person name="Maurya A.K."/>
            <person name="Lian M.M."/>
            <person name="Swann J.B."/>
            <person name="Ohta Y."/>
            <person name="Flajnik M.F."/>
            <person name="Sutoh Y."/>
            <person name="Kasahara M."/>
            <person name="Hoon S."/>
            <person name="Gangu V."/>
            <person name="Roy S.W."/>
            <person name="Irimia M."/>
            <person name="Korzh V."/>
            <person name="Kondrychyn I."/>
            <person name="Lim Z.W."/>
            <person name="Tay B.H."/>
            <person name="Tohari S."/>
            <person name="Kong K.W."/>
            <person name="Ho S."/>
            <person name="Lorente-Galdos B."/>
            <person name="Quilez J."/>
            <person name="Marques-Bonet T."/>
            <person name="Raney B.J."/>
            <person name="Ingham P.W."/>
            <person name="Tay A."/>
            <person name="Hillier L.W."/>
            <person name="Minx P."/>
            <person name="Boehm T."/>
            <person name="Wilson R.K."/>
            <person name="Brenner S."/>
            <person name="Warren W.C."/>
        </authorList>
    </citation>
    <scope>NUCLEOTIDE SEQUENCE [LARGE SCALE GENOMIC DNA]</scope>
</reference>